<accession>A0AA37HLE9</accession>
<evidence type="ECO:0000313" key="8">
    <source>
        <dbReference type="EMBL" id="GJD77546.1"/>
    </source>
</evidence>
<keyword evidence="3" id="KW-0805">Transcription regulation</keyword>
<dbReference type="PANTHER" id="PTHR33164:SF5">
    <property type="entry name" value="ORGANIC HYDROPEROXIDE RESISTANCE TRANSCRIPTIONAL REGULATOR"/>
    <property type="match status" value="1"/>
</dbReference>
<dbReference type="PRINTS" id="PR00598">
    <property type="entry name" value="HTHMARR"/>
</dbReference>
<dbReference type="InterPro" id="IPR036388">
    <property type="entry name" value="WH-like_DNA-bd_sf"/>
</dbReference>
<dbReference type="Gene3D" id="1.10.10.10">
    <property type="entry name" value="Winged helix-like DNA-binding domain superfamily/Winged helix DNA-binding domain"/>
    <property type="match status" value="1"/>
</dbReference>
<evidence type="ECO:0000256" key="5">
    <source>
        <dbReference type="ARBA" id="ARBA00023163"/>
    </source>
</evidence>
<dbReference type="SMART" id="SM00347">
    <property type="entry name" value="HTH_MARR"/>
    <property type="match status" value="1"/>
</dbReference>
<dbReference type="PROSITE" id="PS50995">
    <property type="entry name" value="HTH_MARR_2"/>
    <property type="match status" value="1"/>
</dbReference>
<reference evidence="8" key="2">
    <citation type="submission" date="2021-08" db="EMBL/GenBank/DDBJ databases">
        <authorList>
            <person name="Tani A."/>
            <person name="Ola A."/>
            <person name="Ogura Y."/>
            <person name="Katsura K."/>
            <person name="Hayashi T."/>
        </authorList>
    </citation>
    <scope>NUCLEOTIDE SEQUENCE</scope>
    <source>
        <strain evidence="8">NBRC 103626</strain>
    </source>
</reference>
<evidence type="ECO:0000313" key="9">
    <source>
        <dbReference type="Proteomes" id="UP001055108"/>
    </source>
</evidence>
<name>A0AA37HLE9_9HYPH</name>
<feature type="domain" description="HTH marR-type" evidence="7">
    <location>
        <begin position="51"/>
        <end position="178"/>
    </location>
</feature>
<dbReference type="InterPro" id="IPR000835">
    <property type="entry name" value="HTH_MarR-typ"/>
</dbReference>
<evidence type="ECO:0000256" key="6">
    <source>
        <dbReference type="SAM" id="MobiDB-lite"/>
    </source>
</evidence>
<keyword evidence="9" id="KW-1185">Reference proteome</keyword>
<dbReference type="Proteomes" id="UP001055108">
    <property type="component" value="Unassembled WGS sequence"/>
</dbReference>
<evidence type="ECO:0000256" key="2">
    <source>
        <dbReference type="ARBA" id="ARBA00022490"/>
    </source>
</evidence>
<keyword evidence="2" id="KW-0963">Cytoplasm</keyword>
<reference evidence="8" key="1">
    <citation type="journal article" date="2016" name="Front. Microbiol.">
        <title>Genome Sequence of the Piezophilic, Mesophilic Sulfate-Reducing Bacterium Desulfovibrio indicus J2T.</title>
        <authorList>
            <person name="Cao J."/>
            <person name="Maignien L."/>
            <person name="Shao Z."/>
            <person name="Alain K."/>
            <person name="Jebbar M."/>
        </authorList>
    </citation>
    <scope>NUCLEOTIDE SEQUENCE</scope>
    <source>
        <strain evidence="8">NBRC 103626</strain>
    </source>
</reference>
<evidence type="ECO:0000256" key="4">
    <source>
        <dbReference type="ARBA" id="ARBA00023125"/>
    </source>
</evidence>
<keyword evidence="4" id="KW-0238">DNA-binding</keyword>
<organism evidence="8 9">
    <name type="scientific">Methylobacterium gregans</name>
    <dbReference type="NCBI Taxonomy" id="374424"/>
    <lineage>
        <taxon>Bacteria</taxon>
        <taxon>Pseudomonadati</taxon>
        <taxon>Pseudomonadota</taxon>
        <taxon>Alphaproteobacteria</taxon>
        <taxon>Hyphomicrobiales</taxon>
        <taxon>Methylobacteriaceae</taxon>
        <taxon>Methylobacterium</taxon>
    </lineage>
</organism>
<dbReference type="InterPro" id="IPR055166">
    <property type="entry name" value="Transc_reg_Sar_Rot_HTH"/>
</dbReference>
<dbReference type="SUPFAM" id="SSF46785">
    <property type="entry name" value="Winged helix' DNA-binding domain"/>
    <property type="match status" value="1"/>
</dbReference>
<evidence type="ECO:0000256" key="1">
    <source>
        <dbReference type="ARBA" id="ARBA00004496"/>
    </source>
</evidence>
<dbReference type="GO" id="GO:0006950">
    <property type="term" value="P:response to stress"/>
    <property type="evidence" value="ECO:0007669"/>
    <property type="project" value="TreeGrafter"/>
</dbReference>
<dbReference type="EMBL" id="BPQM01000016">
    <property type="protein sequence ID" value="GJD77546.1"/>
    <property type="molecule type" value="Genomic_DNA"/>
</dbReference>
<feature type="region of interest" description="Disordered" evidence="6">
    <location>
        <begin position="20"/>
        <end position="46"/>
    </location>
</feature>
<dbReference type="InterPro" id="IPR039422">
    <property type="entry name" value="MarR/SlyA-like"/>
</dbReference>
<comment type="subcellular location">
    <subcellularLocation>
        <location evidence="1">Cytoplasm</location>
    </subcellularLocation>
</comment>
<dbReference type="Pfam" id="PF22381">
    <property type="entry name" value="Staph_reg_Sar_Rot"/>
    <property type="match status" value="1"/>
</dbReference>
<evidence type="ECO:0000259" key="7">
    <source>
        <dbReference type="PROSITE" id="PS50995"/>
    </source>
</evidence>
<comment type="caution">
    <text evidence="8">The sequence shown here is derived from an EMBL/GenBank/DDBJ whole genome shotgun (WGS) entry which is preliminary data.</text>
</comment>
<dbReference type="AlphaFoldDB" id="A0AA37HLE9"/>
<keyword evidence="5" id="KW-0804">Transcription</keyword>
<dbReference type="GO" id="GO:0003677">
    <property type="term" value="F:DNA binding"/>
    <property type="evidence" value="ECO:0007669"/>
    <property type="project" value="UniProtKB-KW"/>
</dbReference>
<dbReference type="PANTHER" id="PTHR33164">
    <property type="entry name" value="TRANSCRIPTIONAL REGULATOR, MARR FAMILY"/>
    <property type="match status" value="1"/>
</dbReference>
<dbReference type="FunFam" id="1.10.10.10:FF:000163">
    <property type="entry name" value="MarR family transcriptional regulator"/>
    <property type="match status" value="1"/>
</dbReference>
<sequence>MLAMGGLARVAGRELSFMSSRPDAAARAPRKTEGDVPPARTIDPADPQRLDNQLCFAVYAAAHAFGRTYRALLGQHDLTYPQYLVLLVLWEEEGLTVKEIGNRLFLDSGTLTPLLKRLEASGRVRRARDRVDERQVSIFLTPEGRALREELACVPNQAGGMTGLDMEGRRALLDTLVTLRNGLHGGVPC</sequence>
<protein>
    <recommendedName>
        <fullName evidence="7">HTH marR-type domain-containing protein</fullName>
    </recommendedName>
</protein>
<dbReference type="GO" id="GO:0005737">
    <property type="term" value="C:cytoplasm"/>
    <property type="evidence" value="ECO:0007669"/>
    <property type="project" value="UniProtKB-SubCell"/>
</dbReference>
<dbReference type="InterPro" id="IPR036390">
    <property type="entry name" value="WH_DNA-bd_sf"/>
</dbReference>
<proteinExistence type="predicted"/>
<gene>
    <name evidence="8" type="ORF">NBEOAGPD_0753</name>
</gene>
<dbReference type="GO" id="GO:0003700">
    <property type="term" value="F:DNA-binding transcription factor activity"/>
    <property type="evidence" value="ECO:0007669"/>
    <property type="project" value="InterPro"/>
</dbReference>
<evidence type="ECO:0000256" key="3">
    <source>
        <dbReference type="ARBA" id="ARBA00023015"/>
    </source>
</evidence>